<dbReference type="EMBL" id="NGLB01000005">
    <property type="protein sequence ID" value="OTN93532.1"/>
    <property type="molecule type" value="Genomic_DNA"/>
</dbReference>
<evidence type="ECO:0008006" key="4">
    <source>
        <dbReference type="Google" id="ProtNLM"/>
    </source>
</evidence>
<protein>
    <recommendedName>
        <fullName evidence="4">Conjugal transfer protein</fullName>
    </recommendedName>
</protein>
<evidence type="ECO:0000313" key="2">
    <source>
        <dbReference type="EMBL" id="OTN93532.1"/>
    </source>
</evidence>
<dbReference type="AlphaFoldDB" id="A0AB73N718"/>
<feature type="transmembrane region" description="Helical" evidence="1">
    <location>
        <begin position="38"/>
        <end position="54"/>
    </location>
</feature>
<keyword evidence="1" id="KW-0812">Transmembrane</keyword>
<comment type="caution">
    <text evidence="2">The sequence shown here is derived from an EMBL/GenBank/DDBJ whole genome shotgun (WGS) entry which is preliminary data.</text>
</comment>
<evidence type="ECO:0000313" key="3">
    <source>
        <dbReference type="Proteomes" id="UP000194737"/>
    </source>
</evidence>
<keyword evidence="1" id="KW-1133">Transmembrane helix</keyword>
<evidence type="ECO:0000256" key="1">
    <source>
        <dbReference type="SAM" id="Phobius"/>
    </source>
</evidence>
<keyword evidence="1" id="KW-0472">Membrane</keyword>
<sequence length="81" mass="8554">MDTSALKTFIVEKGQDFLIIGGICMMVYFAIKGNLKKAGLTLIIGALVYFFIGSPDTVFKGIGEIFSKLFGGSSLPPSTGA</sequence>
<reference evidence="2 3" key="1">
    <citation type="submission" date="2017-05" db="EMBL/GenBank/DDBJ databases">
        <title>The Genome Sequence of Enterococcus faecium 6F2_DIV0138.</title>
        <authorList>
            <consortium name="The Broad Institute Genomics Platform"/>
            <consortium name="The Broad Institute Genomic Center for Infectious Diseases"/>
            <person name="Earl A."/>
            <person name="Manson A."/>
            <person name="Schwartman J."/>
            <person name="Gilmore M."/>
            <person name="Abouelleil A."/>
            <person name="Cao P."/>
            <person name="Chapman S."/>
            <person name="Cusick C."/>
            <person name="Shea T."/>
            <person name="Young S."/>
            <person name="Neafsey D."/>
            <person name="Nusbaum C."/>
            <person name="Birren B."/>
        </authorList>
    </citation>
    <scope>NUCLEOTIDE SEQUENCE [LARGE SCALE GENOMIC DNA]</scope>
    <source>
        <strain evidence="2 3">6F2_DIV0138</strain>
    </source>
</reference>
<dbReference type="NCBIfam" id="NF040686">
    <property type="entry name" value="TcpD_dom"/>
    <property type="match status" value="1"/>
</dbReference>
<dbReference type="Proteomes" id="UP000194737">
    <property type="component" value="Unassembled WGS sequence"/>
</dbReference>
<dbReference type="RefSeq" id="WP_086325294.1">
    <property type="nucleotide sequence ID" value="NZ_NGLB01000005.1"/>
</dbReference>
<feature type="transmembrane region" description="Helical" evidence="1">
    <location>
        <begin position="14"/>
        <end position="31"/>
    </location>
</feature>
<proteinExistence type="predicted"/>
<organism evidence="2 3">
    <name type="scientific">Enterococcus faecium</name>
    <name type="common">Streptococcus faecium</name>
    <dbReference type="NCBI Taxonomy" id="1352"/>
    <lineage>
        <taxon>Bacteria</taxon>
        <taxon>Bacillati</taxon>
        <taxon>Bacillota</taxon>
        <taxon>Bacilli</taxon>
        <taxon>Lactobacillales</taxon>
        <taxon>Enterococcaceae</taxon>
        <taxon>Enterococcus</taxon>
    </lineage>
</organism>
<dbReference type="InterPro" id="IPR049746">
    <property type="entry name" value="TcpD-like_C"/>
</dbReference>
<gene>
    <name evidence="2" type="ORF">A5804_002902</name>
</gene>
<name>A0AB73N718_ENTFC</name>
<accession>A0AB73N718</accession>